<keyword evidence="2" id="KW-1185">Reference proteome</keyword>
<dbReference type="Proteomes" id="UP000297295">
    <property type="component" value="Unassembled WGS sequence"/>
</dbReference>
<evidence type="ECO:0000313" key="2">
    <source>
        <dbReference type="Proteomes" id="UP000297295"/>
    </source>
</evidence>
<dbReference type="AlphaFoldDB" id="A0A4E0Q627"/>
<evidence type="ECO:0000313" key="1">
    <source>
        <dbReference type="EMBL" id="TGC09446.1"/>
    </source>
</evidence>
<gene>
    <name evidence="1" type="ORF">CUN85_06350</name>
</gene>
<organism evidence="1 2">
    <name type="scientific">Methanolobus halotolerans</name>
    <dbReference type="NCBI Taxonomy" id="2052935"/>
    <lineage>
        <taxon>Archaea</taxon>
        <taxon>Methanobacteriati</taxon>
        <taxon>Methanobacteriota</taxon>
        <taxon>Stenosarchaea group</taxon>
        <taxon>Methanomicrobia</taxon>
        <taxon>Methanosarcinales</taxon>
        <taxon>Methanosarcinaceae</taxon>
        <taxon>Methanolobus</taxon>
    </lineage>
</organism>
<dbReference type="RefSeq" id="WP_135389485.1">
    <property type="nucleotide sequence ID" value="NZ_PGGK01000005.1"/>
</dbReference>
<sequence length="203" mass="24033">MPNVPNLTRRKVLALSQFYDYMNQNENTHEIYILNRAKTIENADQLFHLIVDDEGNILKWKGASRIKRFFQDTDYWTPEVKEELHNLIKQLSENPLNNKEIVTQLTDYNGISFPIASTLAFFFSKQSCPIIDVRAVKTLREHGHHAKDRYDWDAYFNICYKLKIELNVSFRELDKALWIYPNVEDYLEKCKVLRELGIASQKE</sequence>
<dbReference type="EMBL" id="PGGK01000005">
    <property type="protein sequence ID" value="TGC09446.1"/>
    <property type="molecule type" value="Genomic_DNA"/>
</dbReference>
<accession>A0A4E0Q627</accession>
<name>A0A4E0Q627_9EURY</name>
<proteinExistence type="predicted"/>
<protein>
    <submittedName>
        <fullName evidence="1">Uncharacterized protein</fullName>
    </submittedName>
</protein>
<reference evidence="1 2" key="1">
    <citation type="submission" date="2017-11" db="EMBL/GenBank/DDBJ databases">
        <title>Isolation and Characterization of Methanogenic Archaea from Saline Meromictic Lake at Siberia.</title>
        <authorList>
            <person name="Shen Y."/>
            <person name="Huang H.-H."/>
            <person name="Lai M.-C."/>
            <person name="Chen S.-C."/>
        </authorList>
    </citation>
    <scope>NUCLEOTIDE SEQUENCE [LARGE SCALE GENOMIC DNA]</scope>
    <source>
        <strain evidence="1 2">SY-01</strain>
    </source>
</reference>
<comment type="caution">
    <text evidence="1">The sequence shown here is derived from an EMBL/GenBank/DDBJ whole genome shotgun (WGS) entry which is preliminary data.</text>
</comment>